<dbReference type="InterPro" id="IPR028081">
    <property type="entry name" value="Leu-bd"/>
</dbReference>
<dbReference type="InterPro" id="IPR028082">
    <property type="entry name" value="Peripla_BP_I"/>
</dbReference>
<organism evidence="5 6">
    <name type="scientific">Thermosulfuriphilus ammonigenes</name>
    <dbReference type="NCBI Taxonomy" id="1936021"/>
    <lineage>
        <taxon>Bacteria</taxon>
        <taxon>Pseudomonadati</taxon>
        <taxon>Thermodesulfobacteriota</taxon>
        <taxon>Thermodesulfobacteria</taxon>
        <taxon>Thermodesulfobacteriales</taxon>
        <taxon>Thermodesulfobacteriaceae</taxon>
        <taxon>Thermosulfuriphilus</taxon>
    </lineage>
</organism>
<dbReference type="KEGG" id="tav:G4V39_01710"/>
<dbReference type="PANTHER" id="PTHR30483:SF38">
    <property type="entry name" value="BLR7848 PROTEIN"/>
    <property type="match status" value="1"/>
</dbReference>
<dbReference type="InterPro" id="IPR051010">
    <property type="entry name" value="BCAA_transport"/>
</dbReference>
<evidence type="ECO:0000256" key="2">
    <source>
        <dbReference type="ARBA" id="ARBA00022448"/>
    </source>
</evidence>
<evidence type="ECO:0000256" key="3">
    <source>
        <dbReference type="ARBA" id="ARBA00022729"/>
    </source>
</evidence>
<reference evidence="5 6" key="1">
    <citation type="submission" date="2020-02" db="EMBL/GenBank/DDBJ databases">
        <title>Genome analysis of Thermosulfuriphilus ammonigenes ST65T, an anaerobic thermophilic chemolithoautotrophic bacterium isolated from a deep-sea hydrothermal vent.</title>
        <authorList>
            <person name="Slobodkina G."/>
            <person name="Allioux M."/>
            <person name="Merkel A."/>
            <person name="Alain K."/>
            <person name="Jebbar M."/>
            <person name="Slobodkin A."/>
        </authorList>
    </citation>
    <scope>NUCLEOTIDE SEQUENCE [LARGE SCALE GENOMIC DNA]</scope>
    <source>
        <strain evidence="5 6">ST65</strain>
    </source>
</reference>
<name>A0A6G7PTQ6_9BACT</name>
<dbReference type="CDD" id="cd06333">
    <property type="entry name" value="PBP1_ABC_RPA1789-like"/>
    <property type="match status" value="1"/>
</dbReference>
<evidence type="ECO:0000313" key="5">
    <source>
        <dbReference type="EMBL" id="QIJ71065.1"/>
    </source>
</evidence>
<dbReference type="Proteomes" id="UP000502179">
    <property type="component" value="Chromosome"/>
</dbReference>
<accession>A0A6G7PTQ6</accession>
<evidence type="ECO:0000256" key="4">
    <source>
        <dbReference type="ARBA" id="ARBA00022970"/>
    </source>
</evidence>
<dbReference type="SUPFAM" id="SSF53822">
    <property type="entry name" value="Periplasmic binding protein-like I"/>
    <property type="match status" value="1"/>
</dbReference>
<protein>
    <submittedName>
        <fullName evidence="5">ABC transporter substrate-binding protein</fullName>
    </submittedName>
</protein>
<dbReference type="PANTHER" id="PTHR30483">
    <property type="entry name" value="LEUCINE-SPECIFIC-BINDING PROTEIN"/>
    <property type="match status" value="1"/>
</dbReference>
<dbReference type="EMBL" id="CP048877">
    <property type="protein sequence ID" value="QIJ71065.1"/>
    <property type="molecule type" value="Genomic_DNA"/>
</dbReference>
<dbReference type="AlphaFoldDB" id="A0A6G7PTQ6"/>
<evidence type="ECO:0000313" key="6">
    <source>
        <dbReference type="Proteomes" id="UP000502179"/>
    </source>
</evidence>
<evidence type="ECO:0000256" key="1">
    <source>
        <dbReference type="ARBA" id="ARBA00010062"/>
    </source>
</evidence>
<dbReference type="Pfam" id="PF13458">
    <property type="entry name" value="Peripla_BP_6"/>
    <property type="match status" value="1"/>
</dbReference>
<dbReference type="PRINTS" id="PR00337">
    <property type="entry name" value="LEUILEVALBP"/>
</dbReference>
<dbReference type="GO" id="GO:0006865">
    <property type="term" value="P:amino acid transport"/>
    <property type="evidence" value="ECO:0007669"/>
    <property type="project" value="UniProtKB-KW"/>
</dbReference>
<dbReference type="InterPro" id="IPR000709">
    <property type="entry name" value="Leu_Ile_Val-bd"/>
</dbReference>
<dbReference type="Gene3D" id="3.40.50.2300">
    <property type="match status" value="2"/>
</dbReference>
<keyword evidence="2" id="KW-0813">Transport</keyword>
<keyword evidence="3" id="KW-0732">Signal</keyword>
<proteinExistence type="inferred from homology"/>
<keyword evidence="6" id="KW-1185">Reference proteome</keyword>
<comment type="similarity">
    <text evidence="1">Belongs to the leucine-binding protein family.</text>
</comment>
<gene>
    <name evidence="5" type="ORF">G4V39_01710</name>
</gene>
<keyword evidence="4" id="KW-0029">Amino-acid transport</keyword>
<dbReference type="RefSeq" id="WP_166031287.1">
    <property type="nucleotide sequence ID" value="NZ_CP048877.1"/>
</dbReference>
<sequence length="390" mass="42578">MFIRGLKILLLAFLLIPSLVLAGEKDPIKIGAFFALSGPAAFIGTPTKLVAEMAVAEINKAGGINGRPIKLVMADTEGDPTKAIMAAKRFINVDKVVAVIGPTRTDTGMAVKPIFERARVPIVMTVGGDPVIMEGGRFGSARYIFKTPQRSSIAVRKIYAYMQKMHITRVALLTASDGFGQDGRRWLKKLAPKYGLTIVASESFNPRDTDMTSQLVKLATTNPEAIVCWTIGPAGAIVAKNVRQLKIDVPLFQCHGLPGPKYIELAGSAAEGNLMPSTKLMAWEQLPDSDPQKPVIAHFVHLYNKVYRLGEKFPINTHSGYAWDAVNLLAQALRKAGDNRQALREALEEINGYVGISGIYRLSPQDHCGLDVDSMIIVKVEQGHWKLVDY</sequence>